<protein>
    <recommendedName>
        <fullName evidence="2">VRR-NUC domain-containing protein</fullName>
    </recommendedName>
</protein>
<proteinExistence type="predicted"/>
<name>A0A0F9HUW4_9ZZZZ</name>
<dbReference type="EMBL" id="LAZR01023319">
    <property type="protein sequence ID" value="KKL78907.1"/>
    <property type="molecule type" value="Genomic_DNA"/>
</dbReference>
<comment type="caution">
    <text evidence="1">The sequence shown here is derived from an EMBL/GenBank/DDBJ whole genome shotgun (WGS) entry which is preliminary data.</text>
</comment>
<reference evidence="1" key="1">
    <citation type="journal article" date="2015" name="Nature">
        <title>Complex archaea that bridge the gap between prokaryotes and eukaryotes.</title>
        <authorList>
            <person name="Spang A."/>
            <person name="Saw J.H."/>
            <person name="Jorgensen S.L."/>
            <person name="Zaremba-Niedzwiedzka K."/>
            <person name="Martijn J."/>
            <person name="Lind A.E."/>
            <person name="van Eijk R."/>
            <person name="Schleper C."/>
            <person name="Guy L."/>
            <person name="Ettema T.J."/>
        </authorList>
    </citation>
    <scope>NUCLEOTIDE SEQUENCE</scope>
</reference>
<dbReference type="AlphaFoldDB" id="A0A0F9HUW4"/>
<accession>A0A0F9HUW4</accession>
<feature type="non-terminal residue" evidence="1">
    <location>
        <position position="125"/>
    </location>
</feature>
<organism evidence="1">
    <name type="scientific">marine sediment metagenome</name>
    <dbReference type="NCBI Taxonomy" id="412755"/>
    <lineage>
        <taxon>unclassified sequences</taxon>
        <taxon>metagenomes</taxon>
        <taxon>ecological metagenomes</taxon>
    </lineage>
</organism>
<evidence type="ECO:0008006" key="2">
    <source>
        <dbReference type="Google" id="ProtNLM"/>
    </source>
</evidence>
<gene>
    <name evidence="1" type="ORF">LCGC14_2020190</name>
</gene>
<sequence length="125" mass="14427">MESKAKQGEKNRAAGARFERKVRADLEVKGWTVSRWGNNVAIVGSKNPFEWEGMGKLVPAKSTRFRSNTHGFPDFIVFRIPFLKDNQKKIMEKDVKLGLFGPWLREHLYNIWGIEVKSNGYLDKT</sequence>
<evidence type="ECO:0000313" key="1">
    <source>
        <dbReference type="EMBL" id="KKL78907.1"/>
    </source>
</evidence>